<name>A0A0L0GSX2_9ENTR</name>
<keyword evidence="4" id="KW-1185">Reference proteome</keyword>
<dbReference type="EMBL" id="JNGI01000152">
    <property type="protein sequence ID" value="KNC90372.1"/>
    <property type="molecule type" value="Genomic_DNA"/>
</dbReference>
<evidence type="ECO:0000313" key="4">
    <source>
        <dbReference type="Proteomes" id="UP000037393"/>
    </source>
</evidence>
<dbReference type="AlphaFoldDB" id="A0A0L0GSX2"/>
<dbReference type="GO" id="GO:0009279">
    <property type="term" value="C:cell outer membrane"/>
    <property type="evidence" value="ECO:0007669"/>
    <property type="project" value="TreeGrafter"/>
</dbReference>
<dbReference type="InterPro" id="IPR053713">
    <property type="entry name" value="Bact_OM_Channel_sf"/>
</dbReference>
<comment type="caution">
    <text evidence="3">The sequence shown here is derived from an EMBL/GenBank/DDBJ whole genome shotgun (WGS) entry which is preliminary data.</text>
</comment>
<dbReference type="GO" id="GO:0015772">
    <property type="term" value="P:oligosaccharide transport"/>
    <property type="evidence" value="ECO:0007669"/>
    <property type="project" value="TreeGrafter"/>
</dbReference>
<feature type="chain" id="PRO_5005539140" evidence="2">
    <location>
        <begin position="20"/>
        <end position="238"/>
    </location>
</feature>
<dbReference type="PATRIC" id="fig|379893.3.peg.4798"/>
<dbReference type="PANTHER" id="PTHR38105:SF5">
    <property type="entry name" value="OUTER MEMBRANE PROTEIN"/>
    <property type="match status" value="1"/>
</dbReference>
<sequence length="238" mass="28290">MRKLYFLSSVLLAASAAQAEMPHGYLNWQNEFYEKTGAYNDRVQMGMFFQNGLGFIGELRYNTKEGKANSWDPSSFNSNGQGFSVLYRFNPLEDKKFWLEPMFWLDSSEYWSTYEYGVTAGYNFSKVWRASLRYRYDMDKATAKSQSYGNEDRNNQRWDLWVDYRPEGTNFQYQLNAIYYDNEYLTWRNGNQNYRLTMRVGYQWGAWFPYASISDEKGPDKTSSNRQVLYRVGLTYSF</sequence>
<dbReference type="GO" id="GO:0015288">
    <property type="term" value="F:porin activity"/>
    <property type="evidence" value="ECO:0007669"/>
    <property type="project" value="TreeGrafter"/>
</dbReference>
<evidence type="ECO:0000313" key="3">
    <source>
        <dbReference type="EMBL" id="KNC90372.1"/>
    </source>
</evidence>
<organism evidence="3 4">
    <name type="scientific">Trabulsiella odontotermitis</name>
    <dbReference type="NCBI Taxonomy" id="379893"/>
    <lineage>
        <taxon>Bacteria</taxon>
        <taxon>Pseudomonadati</taxon>
        <taxon>Pseudomonadota</taxon>
        <taxon>Gammaproteobacteria</taxon>
        <taxon>Enterobacterales</taxon>
        <taxon>Enterobacteriaceae</taxon>
        <taxon>Trabulsiella</taxon>
    </lineage>
</organism>
<dbReference type="Pfam" id="PF06178">
    <property type="entry name" value="KdgM"/>
    <property type="match status" value="1"/>
</dbReference>
<evidence type="ECO:0000256" key="1">
    <source>
        <dbReference type="ARBA" id="ARBA00022729"/>
    </source>
</evidence>
<evidence type="ECO:0000256" key="2">
    <source>
        <dbReference type="SAM" id="SignalP"/>
    </source>
</evidence>
<accession>A0A0L0GSX2</accession>
<reference evidence="3 4" key="1">
    <citation type="journal article" date="2015" name="Appl. Environ. Microbiol.">
        <title>The Enterobacterium Trabulsiella odontotermitis Presents Novel Adaptations Related to Its Association with Fungus-Growing Termites.</title>
        <authorList>
            <person name="Sapountzis P."/>
            <person name="Gruntjes T."/>
            <person name="Otani S."/>
            <person name="Estevez J."/>
            <person name="da Costa R.R."/>
            <person name="Plunkett G.3rd."/>
            <person name="Perna N.T."/>
            <person name="Poulsen M."/>
        </authorList>
    </citation>
    <scope>NUCLEOTIDE SEQUENCE [LARGE SCALE GENOMIC DNA]</scope>
    <source>
        <strain evidence="3 4">12</strain>
    </source>
</reference>
<proteinExistence type="predicted"/>
<dbReference type="InterPro" id="IPR009331">
    <property type="entry name" value="Oligogalacturonate-sp_porin"/>
</dbReference>
<dbReference type="OrthoDB" id="5817226at2"/>
<feature type="signal peptide" evidence="2">
    <location>
        <begin position="1"/>
        <end position="19"/>
    </location>
</feature>
<keyword evidence="1 2" id="KW-0732">Signal</keyword>
<protein>
    <submittedName>
        <fullName evidence="3">Porin</fullName>
    </submittedName>
</protein>
<dbReference type="Proteomes" id="UP000037393">
    <property type="component" value="Unassembled WGS sequence"/>
</dbReference>
<dbReference type="PANTHER" id="PTHR38105">
    <property type="entry name" value="OUTER MEMBRANE PROTEIN-RELATED-RELATED"/>
    <property type="match status" value="1"/>
</dbReference>
<gene>
    <name evidence="3" type="ORF">GM31_04515</name>
</gene>
<dbReference type="Gene3D" id="2.40.160.40">
    <property type="entry name" value="monomeric porin ompg"/>
    <property type="match status" value="1"/>
</dbReference>